<evidence type="ECO:0000313" key="3">
    <source>
        <dbReference type="Proteomes" id="UP000008744"/>
    </source>
</evidence>
<feature type="compositionally biased region" description="Basic residues" evidence="1">
    <location>
        <begin position="106"/>
        <end position="133"/>
    </location>
</feature>
<evidence type="ECO:0000256" key="1">
    <source>
        <dbReference type="SAM" id="MobiDB-lite"/>
    </source>
</evidence>
<dbReference type="Proteomes" id="UP000008744">
    <property type="component" value="Unassembled WGS sequence"/>
</dbReference>
<dbReference type="HOGENOM" id="CLU_156094_0_0_1"/>
<dbReference type="OMA" id="PSDWEDI"/>
<sequence>MSKLTFADYLTLALKTLEPPCDWEDIVEFVLITLDCTWRQKYFAKQLKQALDVGLRFGIIREMNNKYYLYEYAKVNACGHITYKFTQNPLSPEYRQMKEQEEQKKVVKVKSPKKKQVKSTHKKRKATKKKCRK</sequence>
<keyword evidence="3" id="KW-1185">Reference proteome</keyword>
<gene>
    <name evidence="2" type="primary">Dper\GL12512</name>
    <name evidence="2" type="ORF">Dper_GL12512</name>
</gene>
<organism evidence="3">
    <name type="scientific">Drosophila persimilis</name>
    <name type="common">Fruit fly</name>
    <dbReference type="NCBI Taxonomy" id="7234"/>
    <lineage>
        <taxon>Eukaryota</taxon>
        <taxon>Metazoa</taxon>
        <taxon>Ecdysozoa</taxon>
        <taxon>Arthropoda</taxon>
        <taxon>Hexapoda</taxon>
        <taxon>Insecta</taxon>
        <taxon>Pterygota</taxon>
        <taxon>Neoptera</taxon>
        <taxon>Endopterygota</taxon>
        <taxon>Diptera</taxon>
        <taxon>Brachycera</taxon>
        <taxon>Muscomorpha</taxon>
        <taxon>Ephydroidea</taxon>
        <taxon>Drosophilidae</taxon>
        <taxon>Drosophila</taxon>
        <taxon>Sophophora</taxon>
    </lineage>
</organism>
<dbReference type="eggNOG" id="ENOG502T74G">
    <property type="taxonomic scope" value="Eukaryota"/>
</dbReference>
<accession>B4GL67</accession>
<name>B4GL67_DROPE</name>
<feature type="region of interest" description="Disordered" evidence="1">
    <location>
        <begin position="96"/>
        <end position="133"/>
    </location>
</feature>
<evidence type="ECO:0000313" key="2">
    <source>
        <dbReference type="EMBL" id="EDW38291.1"/>
    </source>
</evidence>
<dbReference type="EMBL" id="CH479185">
    <property type="protein sequence ID" value="EDW38291.1"/>
    <property type="molecule type" value="Genomic_DNA"/>
</dbReference>
<dbReference type="AlphaFoldDB" id="B4GL67"/>
<feature type="compositionally biased region" description="Basic and acidic residues" evidence="1">
    <location>
        <begin position="96"/>
        <end position="105"/>
    </location>
</feature>
<protein>
    <submittedName>
        <fullName evidence="2">GL12512</fullName>
    </submittedName>
</protein>
<proteinExistence type="predicted"/>
<reference evidence="2 3" key="1">
    <citation type="journal article" date="2007" name="Nature">
        <title>Evolution of genes and genomes on the Drosophila phylogeny.</title>
        <authorList>
            <consortium name="Drosophila 12 Genomes Consortium"/>
            <person name="Clark A.G."/>
            <person name="Eisen M.B."/>
            <person name="Smith D.R."/>
            <person name="Bergman C.M."/>
            <person name="Oliver B."/>
            <person name="Markow T.A."/>
            <person name="Kaufman T.C."/>
            <person name="Kellis M."/>
            <person name="Gelbart W."/>
            <person name="Iyer V.N."/>
            <person name="Pollard D.A."/>
            <person name="Sackton T.B."/>
            <person name="Larracuente A.M."/>
            <person name="Singh N.D."/>
            <person name="Abad J.P."/>
            <person name="Abt D.N."/>
            <person name="Adryan B."/>
            <person name="Aguade M."/>
            <person name="Akashi H."/>
            <person name="Anderson W.W."/>
            <person name="Aquadro C.F."/>
            <person name="Ardell D.H."/>
            <person name="Arguello R."/>
            <person name="Artieri C.G."/>
            <person name="Barbash D.A."/>
            <person name="Barker D."/>
            <person name="Barsanti P."/>
            <person name="Batterham P."/>
            <person name="Batzoglou S."/>
            <person name="Begun D."/>
            <person name="Bhutkar A."/>
            <person name="Blanco E."/>
            <person name="Bosak S.A."/>
            <person name="Bradley R.K."/>
            <person name="Brand A.D."/>
            <person name="Brent M.R."/>
            <person name="Brooks A.N."/>
            <person name="Brown R.H."/>
            <person name="Butlin R.K."/>
            <person name="Caggese C."/>
            <person name="Calvi B.R."/>
            <person name="Bernardo de Carvalho A."/>
            <person name="Caspi A."/>
            <person name="Castrezana S."/>
            <person name="Celniker S.E."/>
            <person name="Chang J.L."/>
            <person name="Chapple C."/>
            <person name="Chatterji S."/>
            <person name="Chinwalla A."/>
            <person name="Civetta A."/>
            <person name="Clifton S.W."/>
            <person name="Comeron J.M."/>
            <person name="Costello J.C."/>
            <person name="Coyne J.A."/>
            <person name="Daub J."/>
            <person name="David R.G."/>
            <person name="Delcher A.L."/>
            <person name="Delehaunty K."/>
            <person name="Do C.B."/>
            <person name="Ebling H."/>
            <person name="Edwards K."/>
            <person name="Eickbush T."/>
            <person name="Evans J.D."/>
            <person name="Filipski A."/>
            <person name="Findeiss S."/>
            <person name="Freyhult E."/>
            <person name="Fulton L."/>
            <person name="Fulton R."/>
            <person name="Garcia A.C."/>
            <person name="Gardiner A."/>
            <person name="Garfield D.A."/>
            <person name="Garvin B.E."/>
            <person name="Gibson G."/>
            <person name="Gilbert D."/>
            <person name="Gnerre S."/>
            <person name="Godfrey J."/>
            <person name="Good R."/>
            <person name="Gotea V."/>
            <person name="Gravely B."/>
            <person name="Greenberg A.J."/>
            <person name="Griffiths-Jones S."/>
            <person name="Gross S."/>
            <person name="Guigo R."/>
            <person name="Gustafson E.A."/>
            <person name="Haerty W."/>
            <person name="Hahn M.W."/>
            <person name="Halligan D.L."/>
            <person name="Halpern A.L."/>
            <person name="Halter G.M."/>
            <person name="Han M.V."/>
            <person name="Heger A."/>
            <person name="Hillier L."/>
            <person name="Hinrichs A.S."/>
            <person name="Holmes I."/>
            <person name="Hoskins R.A."/>
            <person name="Hubisz M.J."/>
            <person name="Hultmark D."/>
            <person name="Huntley M.A."/>
            <person name="Jaffe D.B."/>
            <person name="Jagadeeshan S."/>
            <person name="Jeck W.R."/>
            <person name="Johnson J."/>
            <person name="Jones C.D."/>
            <person name="Jordan W.C."/>
            <person name="Karpen G.H."/>
            <person name="Kataoka E."/>
            <person name="Keightley P.D."/>
            <person name="Kheradpour P."/>
            <person name="Kirkness E.F."/>
            <person name="Koerich L.B."/>
            <person name="Kristiansen K."/>
            <person name="Kudrna D."/>
            <person name="Kulathinal R.J."/>
            <person name="Kumar S."/>
            <person name="Kwok R."/>
            <person name="Lander E."/>
            <person name="Langley C.H."/>
            <person name="Lapoint R."/>
            <person name="Lazzaro B.P."/>
            <person name="Lee S.J."/>
            <person name="Levesque L."/>
            <person name="Li R."/>
            <person name="Lin C.F."/>
            <person name="Lin M.F."/>
            <person name="Lindblad-Toh K."/>
            <person name="Llopart A."/>
            <person name="Long M."/>
            <person name="Low L."/>
            <person name="Lozovsky E."/>
            <person name="Lu J."/>
            <person name="Luo M."/>
            <person name="Machado C.A."/>
            <person name="Makalowski W."/>
            <person name="Marzo M."/>
            <person name="Matsuda M."/>
            <person name="Matzkin L."/>
            <person name="McAllister B."/>
            <person name="McBride C.S."/>
            <person name="McKernan B."/>
            <person name="McKernan K."/>
            <person name="Mendez-Lago M."/>
            <person name="Minx P."/>
            <person name="Mollenhauer M.U."/>
            <person name="Montooth K."/>
            <person name="Mount S.M."/>
            <person name="Mu X."/>
            <person name="Myers E."/>
            <person name="Negre B."/>
            <person name="Newfeld S."/>
            <person name="Nielsen R."/>
            <person name="Noor M.A."/>
            <person name="O'Grady P."/>
            <person name="Pachter L."/>
            <person name="Papaceit M."/>
            <person name="Parisi M.J."/>
            <person name="Parisi M."/>
            <person name="Parts L."/>
            <person name="Pedersen J.S."/>
            <person name="Pesole G."/>
            <person name="Phillippy A.M."/>
            <person name="Ponting C.P."/>
            <person name="Pop M."/>
            <person name="Porcelli D."/>
            <person name="Powell J.R."/>
            <person name="Prohaska S."/>
            <person name="Pruitt K."/>
            <person name="Puig M."/>
            <person name="Quesneville H."/>
            <person name="Ram K.R."/>
            <person name="Rand D."/>
            <person name="Rasmussen M.D."/>
            <person name="Reed L.K."/>
            <person name="Reenan R."/>
            <person name="Reily A."/>
            <person name="Remington K.A."/>
            <person name="Rieger T.T."/>
            <person name="Ritchie M.G."/>
            <person name="Robin C."/>
            <person name="Rogers Y.H."/>
            <person name="Rohde C."/>
            <person name="Rozas J."/>
            <person name="Rubenfield M.J."/>
            <person name="Ruiz A."/>
            <person name="Russo S."/>
            <person name="Salzberg S.L."/>
            <person name="Sanchez-Gracia A."/>
            <person name="Saranga D.J."/>
            <person name="Sato H."/>
            <person name="Schaeffer S.W."/>
            <person name="Schatz M.C."/>
            <person name="Schlenke T."/>
            <person name="Schwartz R."/>
            <person name="Segarra C."/>
            <person name="Singh R.S."/>
            <person name="Sirot L."/>
            <person name="Sirota M."/>
            <person name="Sisneros N.B."/>
            <person name="Smith C.D."/>
            <person name="Smith T.F."/>
            <person name="Spieth J."/>
            <person name="Stage D.E."/>
            <person name="Stark A."/>
            <person name="Stephan W."/>
            <person name="Strausberg R.L."/>
            <person name="Strempel S."/>
            <person name="Sturgill D."/>
            <person name="Sutton G."/>
            <person name="Sutton G.G."/>
            <person name="Tao W."/>
            <person name="Teichmann S."/>
            <person name="Tobari Y.N."/>
            <person name="Tomimura Y."/>
            <person name="Tsolas J.M."/>
            <person name="Valente V.L."/>
            <person name="Venter E."/>
            <person name="Venter J.C."/>
            <person name="Vicario S."/>
            <person name="Vieira F.G."/>
            <person name="Vilella A.J."/>
            <person name="Villasante A."/>
            <person name="Walenz B."/>
            <person name="Wang J."/>
            <person name="Wasserman M."/>
            <person name="Watts T."/>
            <person name="Wilson D."/>
            <person name="Wilson R.K."/>
            <person name="Wing R.A."/>
            <person name="Wolfner M.F."/>
            <person name="Wong A."/>
            <person name="Wong G.K."/>
            <person name="Wu C.I."/>
            <person name="Wu G."/>
            <person name="Yamamoto D."/>
            <person name="Yang H.P."/>
            <person name="Yang S.P."/>
            <person name="Yorke J.A."/>
            <person name="Yoshida K."/>
            <person name="Zdobnov E."/>
            <person name="Zhang P."/>
            <person name="Zhang Y."/>
            <person name="Zimin A.V."/>
            <person name="Baldwin J."/>
            <person name="Abdouelleil A."/>
            <person name="Abdulkadir J."/>
            <person name="Abebe A."/>
            <person name="Abera B."/>
            <person name="Abreu J."/>
            <person name="Acer S.C."/>
            <person name="Aftuck L."/>
            <person name="Alexander A."/>
            <person name="An P."/>
            <person name="Anderson E."/>
            <person name="Anderson S."/>
            <person name="Arachi H."/>
            <person name="Azer M."/>
            <person name="Bachantsang P."/>
            <person name="Barry A."/>
            <person name="Bayul T."/>
            <person name="Berlin A."/>
            <person name="Bessette D."/>
            <person name="Bloom T."/>
            <person name="Blye J."/>
            <person name="Boguslavskiy L."/>
            <person name="Bonnet C."/>
            <person name="Boukhgalter B."/>
            <person name="Bourzgui I."/>
            <person name="Brown A."/>
            <person name="Cahill P."/>
            <person name="Channer S."/>
            <person name="Cheshatsang Y."/>
            <person name="Chuda L."/>
            <person name="Citroen M."/>
            <person name="Collymore A."/>
            <person name="Cooke P."/>
            <person name="Costello M."/>
            <person name="D'Aco K."/>
            <person name="Daza R."/>
            <person name="De Haan G."/>
            <person name="DeGray S."/>
            <person name="DeMaso C."/>
            <person name="Dhargay N."/>
            <person name="Dooley K."/>
            <person name="Dooley E."/>
            <person name="Doricent M."/>
            <person name="Dorje P."/>
            <person name="Dorjee K."/>
            <person name="Dupes A."/>
            <person name="Elong R."/>
            <person name="Falk J."/>
            <person name="Farina A."/>
            <person name="Faro S."/>
            <person name="Ferguson D."/>
            <person name="Fisher S."/>
            <person name="Foley C.D."/>
            <person name="Franke A."/>
            <person name="Friedrich D."/>
            <person name="Gadbois L."/>
            <person name="Gearin G."/>
            <person name="Gearin C.R."/>
            <person name="Giannoukos G."/>
            <person name="Goode T."/>
            <person name="Graham J."/>
            <person name="Grandbois E."/>
            <person name="Grewal S."/>
            <person name="Gyaltsen K."/>
            <person name="Hafez N."/>
            <person name="Hagos B."/>
            <person name="Hall J."/>
            <person name="Henson C."/>
            <person name="Hollinger A."/>
            <person name="Honan T."/>
            <person name="Huard M.D."/>
            <person name="Hughes L."/>
            <person name="Hurhula B."/>
            <person name="Husby M.E."/>
            <person name="Kamat A."/>
            <person name="Kanga B."/>
            <person name="Kashin S."/>
            <person name="Khazanovich D."/>
            <person name="Kisner P."/>
            <person name="Lance K."/>
            <person name="Lara M."/>
            <person name="Lee W."/>
            <person name="Lennon N."/>
            <person name="Letendre F."/>
            <person name="LeVine R."/>
            <person name="Lipovsky A."/>
            <person name="Liu X."/>
            <person name="Liu J."/>
            <person name="Liu S."/>
            <person name="Lokyitsang T."/>
            <person name="Lokyitsang Y."/>
            <person name="Lubonja R."/>
            <person name="Lui A."/>
            <person name="MacDonald P."/>
            <person name="Magnisalis V."/>
            <person name="Maru K."/>
            <person name="Matthews C."/>
            <person name="McCusker W."/>
            <person name="McDonough S."/>
            <person name="Mehta T."/>
            <person name="Meldrim J."/>
            <person name="Meneus L."/>
            <person name="Mihai O."/>
            <person name="Mihalev A."/>
            <person name="Mihova T."/>
            <person name="Mittelman R."/>
            <person name="Mlenga V."/>
            <person name="Montmayeur A."/>
            <person name="Mulrain L."/>
            <person name="Navidi A."/>
            <person name="Naylor J."/>
            <person name="Negash T."/>
            <person name="Nguyen T."/>
            <person name="Nguyen N."/>
            <person name="Nicol R."/>
            <person name="Norbu C."/>
            <person name="Norbu N."/>
            <person name="Novod N."/>
            <person name="O'Neill B."/>
            <person name="Osman S."/>
            <person name="Markiewicz E."/>
            <person name="Oyono O.L."/>
            <person name="Patti C."/>
            <person name="Phunkhang P."/>
            <person name="Pierre F."/>
            <person name="Priest M."/>
            <person name="Raghuraman S."/>
            <person name="Rege F."/>
            <person name="Reyes R."/>
            <person name="Rise C."/>
            <person name="Rogov P."/>
            <person name="Ross K."/>
            <person name="Ryan E."/>
            <person name="Settipalli S."/>
            <person name="Shea T."/>
            <person name="Sherpa N."/>
            <person name="Shi L."/>
            <person name="Shih D."/>
            <person name="Sparrow T."/>
            <person name="Spaulding J."/>
            <person name="Stalker J."/>
            <person name="Stange-Thomann N."/>
            <person name="Stavropoulos S."/>
            <person name="Stone C."/>
            <person name="Strader C."/>
            <person name="Tesfaye S."/>
            <person name="Thomson T."/>
            <person name="Thoulutsang Y."/>
            <person name="Thoulutsang D."/>
            <person name="Topham K."/>
            <person name="Topping I."/>
            <person name="Tsamla T."/>
            <person name="Vassiliev H."/>
            <person name="Vo A."/>
            <person name="Wangchuk T."/>
            <person name="Wangdi T."/>
            <person name="Weiand M."/>
            <person name="Wilkinson J."/>
            <person name="Wilson A."/>
            <person name="Yadav S."/>
            <person name="Young G."/>
            <person name="Yu Q."/>
            <person name="Zembek L."/>
            <person name="Zhong D."/>
            <person name="Zimmer A."/>
            <person name="Zwirko Z."/>
            <person name="Jaffe D.B."/>
            <person name="Alvarez P."/>
            <person name="Brockman W."/>
            <person name="Butler J."/>
            <person name="Chin C."/>
            <person name="Gnerre S."/>
            <person name="Grabherr M."/>
            <person name="Kleber M."/>
            <person name="Mauceli E."/>
            <person name="MacCallum I."/>
        </authorList>
    </citation>
    <scope>NUCLEOTIDE SEQUENCE [LARGE SCALE GENOMIC DNA]</scope>
    <source>
        <strain evidence="3">MSH-3 / Tucson 14011-0111.49</strain>
    </source>
</reference>
<dbReference type="PhylomeDB" id="B4GL67"/>